<proteinExistence type="predicted"/>
<dbReference type="Proteomes" id="UP000295399">
    <property type="component" value="Unassembled WGS sequence"/>
</dbReference>
<organism evidence="2 3">
    <name type="scientific">Rhodothalassium salexigens DSM 2132</name>
    <dbReference type="NCBI Taxonomy" id="1188247"/>
    <lineage>
        <taxon>Bacteria</taxon>
        <taxon>Pseudomonadati</taxon>
        <taxon>Pseudomonadota</taxon>
        <taxon>Alphaproteobacteria</taxon>
        <taxon>Rhodothalassiales</taxon>
        <taxon>Rhodothalassiaceae</taxon>
        <taxon>Rhodothalassium</taxon>
    </lineage>
</organism>
<feature type="transmembrane region" description="Helical" evidence="1">
    <location>
        <begin position="25"/>
        <end position="46"/>
    </location>
</feature>
<protein>
    <submittedName>
        <fullName evidence="2">Uncharacterized protein</fullName>
    </submittedName>
</protein>
<keyword evidence="1" id="KW-0472">Membrane</keyword>
<reference evidence="2 3" key="1">
    <citation type="submission" date="2019-03" db="EMBL/GenBank/DDBJ databases">
        <title>Genomic Encyclopedia of Type Strains, Phase IV (KMG-IV): sequencing the most valuable type-strain genomes for metagenomic binning, comparative biology and taxonomic classification.</title>
        <authorList>
            <person name="Goeker M."/>
        </authorList>
    </citation>
    <scope>NUCLEOTIDE SEQUENCE [LARGE SCALE GENOMIC DNA]</scope>
    <source>
        <strain evidence="2 3">DSM 2132</strain>
    </source>
</reference>
<dbReference type="RefSeq" id="WP_132708167.1">
    <property type="nucleotide sequence ID" value="NZ_JACIGF010000004.1"/>
</dbReference>
<name>A0A4R2PIG4_RHOSA</name>
<accession>A0A4R2PIG4</accession>
<keyword evidence="1" id="KW-0812">Transmembrane</keyword>
<keyword evidence="1" id="KW-1133">Transmembrane helix</keyword>
<sequence>MVDVIHTHAADAPHGRVRRKEALEFRITLLVTFVILLIGVTVTRLMPSFGRRQADQGERLSVFREAWQKANAAIGFAFLSW</sequence>
<keyword evidence="3" id="KW-1185">Reference proteome</keyword>
<evidence type="ECO:0000313" key="2">
    <source>
        <dbReference type="EMBL" id="TCP35263.1"/>
    </source>
</evidence>
<evidence type="ECO:0000313" key="3">
    <source>
        <dbReference type="Proteomes" id="UP000295399"/>
    </source>
</evidence>
<gene>
    <name evidence="2" type="ORF">EV659_104113</name>
</gene>
<evidence type="ECO:0000256" key="1">
    <source>
        <dbReference type="SAM" id="Phobius"/>
    </source>
</evidence>
<dbReference type="AlphaFoldDB" id="A0A4R2PIG4"/>
<dbReference type="EMBL" id="SLXO01000004">
    <property type="protein sequence ID" value="TCP35263.1"/>
    <property type="molecule type" value="Genomic_DNA"/>
</dbReference>
<dbReference type="InParanoid" id="A0A4R2PIG4"/>
<comment type="caution">
    <text evidence="2">The sequence shown here is derived from an EMBL/GenBank/DDBJ whole genome shotgun (WGS) entry which is preliminary data.</text>
</comment>